<organism evidence="1 2">
    <name type="scientific">Avena sativa</name>
    <name type="common">Oat</name>
    <dbReference type="NCBI Taxonomy" id="4498"/>
    <lineage>
        <taxon>Eukaryota</taxon>
        <taxon>Viridiplantae</taxon>
        <taxon>Streptophyta</taxon>
        <taxon>Embryophyta</taxon>
        <taxon>Tracheophyta</taxon>
        <taxon>Spermatophyta</taxon>
        <taxon>Magnoliopsida</taxon>
        <taxon>Liliopsida</taxon>
        <taxon>Poales</taxon>
        <taxon>Poaceae</taxon>
        <taxon>BOP clade</taxon>
        <taxon>Pooideae</taxon>
        <taxon>Poodae</taxon>
        <taxon>Poeae</taxon>
        <taxon>Poeae Chloroplast Group 1 (Aveneae type)</taxon>
        <taxon>Aveninae</taxon>
        <taxon>Avena</taxon>
    </lineage>
</organism>
<proteinExistence type="predicted"/>
<dbReference type="Proteomes" id="UP001732700">
    <property type="component" value="Chromosome 7A"/>
</dbReference>
<sequence length="487" mass="54294">MDFLELSTVLFCLGFLLQLLRLTLIFGRRSNGPMTLQQPTLEITDPAIAHRALIENADAFSNRPSTPFPVALVTGRRRQRSDNLSTVPYGLRWRTLRRNLTAEMLHPSRMGFLAQMQKAAINALIPDLCRLCAGGGAGELVIRGHLYTAVFALTARMCFGDDVDQRGMRASQLVMEDFVRGVGEAQAYAGSKLAMLLHWRRRRRFLGSRGRMAEAFFPLIAARRQQSNKPHCDEGIVVHSYVDSLLDLRVPDGDADAKDDDVDVRRALTDDEVVSLVSEFLGASTETVVACVEWTLAHLVNEPDVQTKLRREVDNEGESMASDKNLRDMPYLRAVVLESLRMHPPVPFLMRDLRDEAAAGVLETALPMAAGLRVHFMTGDIGRSAKVWTDPDEFRPDRFLAGGEAEDVGPLPGPKEIRMLPFGAGRRFCPGMGLAMLHIKSILAALLREFEWAPPAEVPGSKVDLTELDMMFKVMKHPLRARVKLRT</sequence>
<name>A0ACD5ZPJ6_AVESA</name>
<dbReference type="EnsemblPlants" id="AVESA.00010b.r2.7AG1202350.1">
    <property type="protein sequence ID" value="AVESA.00010b.r2.7AG1202350.1.CDS.1"/>
    <property type="gene ID" value="AVESA.00010b.r2.7AG1202350"/>
</dbReference>
<keyword evidence="2" id="KW-1185">Reference proteome</keyword>
<reference evidence="1" key="1">
    <citation type="submission" date="2021-05" db="EMBL/GenBank/DDBJ databases">
        <authorList>
            <person name="Scholz U."/>
            <person name="Mascher M."/>
            <person name="Fiebig A."/>
        </authorList>
    </citation>
    <scope>NUCLEOTIDE SEQUENCE [LARGE SCALE GENOMIC DNA]</scope>
</reference>
<protein>
    <submittedName>
        <fullName evidence="1">Uncharacterized protein</fullName>
    </submittedName>
</protein>
<evidence type="ECO:0000313" key="2">
    <source>
        <dbReference type="Proteomes" id="UP001732700"/>
    </source>
</evidence>
<accession>A0ACD5ZPJ6</accession>
<evidence type="ECO:0000313" key="1">
    <source>
        <dbReference type="EnsemblPlants" id="AVESA.00010b.r2.7AG1202350.1.CDS.1"/>
    </source>
</evidence>
<reference evidence="1" key="2">
    <citation type="submission" date="2025-09" db="UniProtKB">
        <authorList>
            <consortium name="EnsemblPlants"/>
        </authorList>
    </citation>
    <scope>IDENTIFICATION</scope>
</reference>